<dbReference type="RefSeq" id="WP_076578599.1">
    <property type="nucleotide sequence ID" value="NZ_CP019327.1"/>
</dbReference>
<keyword evidence="1" id="KW-0472">Membrane</keyword>
<dbReference type="OrthoDB" id="375013at2157"/>
<organism evidence="3 4">
    <name type="scientific">Natronorubrum daqingense</name>
    <dbReference type="NCBI Taxonomy" id="588898"/>
    <lineage>
        <taxon>Archaea</taxon>
        <taxon>Methanobacteriati</taxon>
        <taxon>Methanobacteriota</taxon>
        <taxon>Stenosarchaea group</taxon>
        <taxon>Halobacteria</taxon>
        <taxon>Halobacteriales</taxon>
        <taxon>Natrialbaceae</taxon>
        <taxon>Natronorubrum</taxon>
    </lineage>
</organism>
<proteinExistence type="predicted"/>
<dbReference type="EMBL" id="FTNP01000001">
    <property type="protein sequence ID" value="SIR15208.1"/>
    <property type="molecule type" value="Genomic_DNA"/>
</dbReference>
<sequence length="83" mass="9440">MNTDHEGLQLRFRAGILEHHLLKLVLVLQFTIGAMICFVTMGFFYLTFGAYLDPQDRTLLYAGVVPYLIGAVVIVYLLSLLYE</sequence>
<evidence type="ECO:0000313" key="3">
    <source>
        <dbReference type="EMBL" id="SIR15208.1"/>
    </source>
</evidence>
<evidence type="ECO:0000313" key="2">
    <source>
        <dbReference type="EMBL" id="APX95632.1"/>
    </source>
</evidence>
<evidence type="ECO:0000313" key="4">
    <source>
        <dbReference type="Proteomes" id="UP000185687"/>
    </source>
</evidence>
<dbReference type="AlphaFoldDB" id="A0A1N6YKR5"/>
<feature type="transmembrane region" description="Helical" evidence="1">
    <location>
        <begin position="58"/>
        <end position="82"/>
    </location>
</feature>
<dbReference type="Proteomes" id="UP000187321">
    <property type="component" value="Chromosome"/>
</dbReference>
<keyword evidence="1" id="KW-1133">Transmembrane helix</keyword>
<dbReference type="Proteomes" id="UP000185687">
    <property type="component" value="Unassembled WGS sequence"/>
</dbReference>
<protein>
    <submittedName>
        <fullName evidence="3">Uncharacterized protein</fullName>
    </submittedName>
</protein>
<keyword evidence="1" id="KW-0812">Transmembrane</keyword>
<feature type="transmembrane region" description="Helical" evidence="1">
    <location>
        <begin position="21"/>
        <end position="46"/>
    </location>
</feature>
<keyword evidence="4" id="KW-1185">Reference proteome</keyword>
<dbReference type="GeneID" id="30954843"/>
<accession>A0A1N6YKR5</accession>
<name>A0A1N6YKR5_9EURY</name>
<evidence type="ECO:0000256" key="1">
    <source>
        <dbReference type="SAM" id="Phobius"/>
    </source>
</evidence>
<dbReference type="EMBL" id="CP019327">
    <property type="protein sequence ID" value="APX95632.1"/>
    <property type="molecule type" value="Genomic_DNA"/>
</dbReference>
<reference evidence="2 5" key="1">
    <citation type="submission" date="2017-01" db="EMBL/GenBank/DDBJ databases">
        <title>Complete genome sequence of Haloterrigena daqingensis type strain (JX313T).</title>
        <authorList>
            <person name="Shuang W."/>
        </authorList>
    </citation>
    <scope>NUCLEOTIDE SEQUENCE [LARGE SCALE GENOMIC DNA]</scope>
    <source>
        <strain evidence="2 5">JX313</strain>
    </source>
</reference>
<evidence type="ECO:0000313" key="5">
    <source>
        <dbReference type="Proteomes" id="UP000187321"/>
    </source>
</evidence>
<reference evidence="3 4" key="2">
    <citation type="submission" date="2017-01" db="EMBL/GenBank/DDBJ databases">
        <authorList>
            <person name="Mah S.A."/>
            <person name="Swanson W.J."/>
            <person name="Moy G.W."/>
            <person name="Vacquier V.D."/>
        </authorList>
    </citation>
    <scope>NUCLEOTIDE SEQUENCE [LARGE SCALE GENOMIC DNA]</scope>
    <source>
        <strain evidence="3 4">CGMCC 1.8909</strain>
    </source>
</reference>
<gene>
    <name evidence="2" type="ORF">BB347_02830</name>
    <name evidence="3" type="ORF">SAMN05421809_0479</name>
</gene>
<dbReference type="KEGG" id="hda:BB347_02830"/>